<dbReference type="NCBIfam" id="TIGR02595">
    <property type="entry name" value="PEP_CTERM"/>
    <property type="match status" value="1"/>
</dbReference>
<organism evidence="3">
    <name type="scientific">hydrothermal vent metagenome</name>
    <dbReference type="NCBI Taxonomy" id="652676"/>
    <lineage>
        <taxon>unclassified sequences</taxon>
        <taxon>metagenomes</taxon>
        <taxon>ecological metagenomes</taxon>
    </lineage>
</organism>
<protein>
    <recommendedName>
        <fullName evidence="2">Ice-binding protein C-terminal domain-containing protein</fullName>
    </recommendedName>
</protein>
<feature type="domain" description="Ice-binding protein C-terminal" evidence="2">
    <location>
        <begin position="235"/>
        <end position="257"/>
    </location>
</feature>
<dbReference type="AlphaFoldDB" id="A0A3B0W5Y8"/>
<evidence type="ECO:0000313" key="3">
    <source>
        <dbReference type="EMBL" id="VAW50701.1"/>
    </source>
</evidence>
<feature type="transmembrane region" description="Helical" evidence="1">
    <location>
        <begin position="235"/>
        <end position="254"/>
    </location>
</feature>
<keyword evidence="1" id="KW-1133">Transmembrane helix</keyword>
<dbReference type="InterPro" id="IPR013424">
    <property type="entry name" value="Ice-binding_C"/>
</dbReference>
<keyword evidence="1" id="KW-0472">Membrane</keyword>
<evidence type="ECO:0000259" key="2">
    <source>
        <dbReference type="Pfam" id="PF07589"/>
    </source>
</evidence>
<reference evidence="3" key="1">
    <citation type="submission" date="2018-06" db="EMBL/GenBank/DDBJ databases">
        <authorList>
            <person name="Zhirakovskaya E."/>
        </authorList>
    </citation>
    <scope>NUCLEOTIDE SEQUENCE</scope>
</reference>
<evidence type="ECO:0000256" key="1">
    <source>
        <dbReference type="SAM" id="Phobius"/>
    </source>
</evidence>
<dbReference type="Pfam" id="PF07589">
    <property type="entry name" value="PEP-CTERM"/>
    <property type="match status" value="1"/>
</dbReference>
<proteinExistence type="predicted"/>
<name>A0A3B0W5Y8_9ZZZZ</name>
<keyword evidence="1" id="KW-0812">Transmembrane</keyword>
<dbReference type="EMBL" id="UOFE01000006">
    <property type="protein sequence ID" value="VAW50701.1"/>
    <property type="molecule type" value="Genomic_DNA"/>
</dbReference>
<accession>A0A3B0W5Y8</accession>
<gene>
    <name evidence="3" type="ORF">MNBD_GAMMA05-2629</name>
</gene>
<sequence>MKSAIVNASLLAISISLPAYAGPFSPAAGQPGSTAINMNDASITSWATGYENYLPGLNVDAIWQTPEKALGQAQGNSGDIVSLGEGGLITLTFNDAIVNGLGNDFAIFENSFSDTFLELARVEVSSDGLNFFGFSATSLTPSAIGPFGLLDPTNIDGLAGKYRQGWGTGFDLELLAGISGLDVFNVGYVRLVDVIGDGSMFDDFSNPIFDPYETVGSAGFDLDAIGVLNSATTVVPVPASIWLFGSGLLALISIRKRKHV</sequence>